<dbReference type="Proteomes" id="UP000006502">
    <property type="component" value="Chromosome"/>
</dbReference>
<gene>
    <name evidence="1" type="ordered locus">MHLP_00255</name>
</gene>
<sequence>MPVNPELLELSVQKCYAQFLDYFHVISKFSKFSLSFWEGKTDWDSIVKIEDSSNRHYSKNVLEIEWQCTKNTPSTGKLRFFLALYLSSKDLERCGDYLYSICKLTNKDKKKELRRIVLNSELWSLLLSYFRSIYSLFRSSTGKIEQEAYQEILSQKSFMHSQLSKIGNSLSEQLLSLRGLDLLSEIRSSDADSLKPIEELLDSFRLLQLLLVKIDRFLDHVFNIVENFYYIKNQEIGLSLQELLGERHLSD</sequence>
<proteinExistence type="predicted"/>
<dbReference type="InterPro" id="IPR038078">
    <property type="entry name" value="PhoU-like_sf"/>
</dbReference>
<reference evidence="2" key="2">
    <citation type="submission" date="2012-07" db="EMBL/GenBank/DDBJ databases">
        <title>Complete genome sequence of 'Candidatus Mycoplasma haemolamae'.</title>
        <authorList>
            <person name="Guimaraes A.M.S."/>
            <person name="Toth B."/>
            <person name="Santos A.P."/>
            <person name="Nascimento N.C."/>
            <person name="Sojka J.E."/>
            <person name="Messick J.B."/>
        </authorList>
    </citation>
    <scope>NUCLEOTIDE SEQUENCE [LARGE SCALE GENOMIC DNA]</scope>
    <source>
        <strain evidence="2">Purdue</strain>
    </source>
</reference>
<dbReference type="AlphaFoldDB" id="I7CEG9"/>
<keyword evidence="2" id="KW-1185">Reference proteome</keyword>
<accession>I7CEG9</accession>
<dbReference type="KEGG" id="mhl:MHLP_00255"/>
<organism evidence="1 2">
    <name type="scientific">Mycoplasma haematolamae (strain Purdue)</name>
    <dbReference type="NCBI Taxonomy" id="1212765"/>
    <lineage>
        <taxon>Bacteria</taxon>
        <taxon>Bacillati</taxon>
        <taxon>Mycoplasmatota</taxon>
        <taxon>Mollicutes</taxon>
        <taxon>Mycoplasmataceae</taxon>
        <taxon>Mycoplasma</taxon>
    </lineage>
</organism>
<name>I7CEG9_MYCHA</name>
<dbReference type="PATRIC" id="fig|1212765.3.peg.54"/>
<evidence type="ECO:0000313" key="1">
    <source>
        <dbReference type="EMBL" id="AFO51631.1"/>
    </source>
</evidence>
<dbReference type="Gene3D" id="1.20.58.220">
    <property type="entry name" value="Phosphate transport system protein phou homolog 2, domain 2"/>
    <property type="match status" value="1"/>
</dbReference>
<dbReference type="SUPFAM" id="SSF109755">
    <property type="entry name" value="PhoU-like"/>
    <property type="match status" value="1"/>
</dbReference>
<dbReference type="HOGENOM" id="CLU_1092761_0_0_14"/>
<evidence type="ECO:0000313" key="2">
    <source>
        <dbReference type="Proteomes" id="UP000006502"/>
    </source>
</evidence>
<dbReference type="EMBL" id="CP003731">
    <property type="protein sequence ID" value="AFO51631.1"/>
    <property type="molecule type" value="Genomic_DNA"/>
</dbReference>
<protein>
    <submittedName>
        <fullName evidence="1">Phosphate transporter protein PhoU</fullName>
    </submittedName>
</protein>
<dbReference type="STRING" id="1212765.MHLP_00255"/>
<dbReference type="OrthoDB" id="396599at2"/>
<reference evidence="1 2" key="1">
    <citation type="journal article" date="2012" name="J. Bacteriol.">
        <title>Genome Sequence of "Candidatus Mycoplasma haemolamae" Strain Purdue, a Red Blood Cell Pathogen of Alpacas (Vicugna pacos) and Llamas (Lama glama).</title>
        <authorList>
            <person name="Guimaraes A.M."/>
            <person name="Toth B."/>
            <person name="Santos A.P."/>
            <person name="do Nascimento N.C."/>
            <person name="Kritchevsky J.E."/>
            <person name="Messick J.B."/>
        </authorList>
    </citation>
    <scope>NUCLEOTIDE SEQUENCE [LARGE SCALE GENOMIC DNA]</scope>
    <source>
        <strain evidence="1 2">Purdue</strain>
    </source>
</reference>